<reference evidence="1" key="2">
    <citation type="journal article" date="2015" name="Data Brief">
        <title>Shoot transcriptome of the giant reed, Arundo donax.</title>
        <authorList>
            <person name="Barrero R.A."/>
            <person name="Guerrero F.D."/>
            <person name="Moolhuijzen P."/>
            <person name="Goolsby J.A."/>
            <person name="Tidwell J."/>
            <person name="Bellgard S.E."/>
            <person name="Bellgard M.I."/>
        </authorList>
    </citation>
    <scope>NUCLEOTIDE SEQUENCE</scope>
    <source>
        <tissue evidence="1">Shoot tissue taken approximately 20 cm above the soil surface</tissue>
    </source>
</reference>
<protein>
    <submittedName>
        <fullName evidence="1">Uncharacterized protein</fullName>
    </submittedName>
</protein>
<accession>A0A0A9AD67</accession>
<reference evidence="1" key="1">
    <citation type="submission" date="2014-09" db="EMBL/GenBank/DDBJ databases">
        <authorList>
            <person name="Magalhaes I.L.F."/>
            <person name="Oliveira U."/>
            <person name="Santos F.R."/>
            <person name="Vidigal T.H.D.A."/>
            <person name="Brescovit A.D."/>
            <person name="Santos A.J."/>
        </authorList>
    </citation>
    <scope>NUCLEOTIDE SEQUENCE</scope>
    <source>
        <tissue evidence="1">Shoot tissue taken approximately 20 cm above the soil surface</tissue>
    </source>
</reference>
<proteinExistence type="predicted"/>
<evidence type="ECO:0000313" key="1">
    <source>
        <dbReference type="EMBL" id="JAD46915.1"/>
    </source>
</evidence>
<dbReference type="AlphaFoldDB" id="A0A0A9AD67"/>
<name>A0A0A9AD67_ARUDO</name>
<organism evidence="1">
    <name type="scientific">Arundo donax</name>
    <name type="common">Giant reed</name>
    <name type="synonym">Donax arundinaceus</name>
    <dbReference type="NCBI Taxonomy" id="35708"/>
    <lineage>
        <taxon>Eukaryota</taxon>
        <taxon>Viridiplantae</taxon>
        <taxon>Streptophyta</taxon>
        <taxon>Embryophyta</taxon>
        <taxon>Tracheophyta</taxon>
        <taxon>Spermatophyta</taxon>
        <taxon>Magnoliopsida</taxon>
        <taxon>Liliopsida</taxon>
        <taxon>Poales</taxon>
        <taxon>Poaceae</taxon>
        <taxon>PACMAD clade</taxon>
        <taxon>Arundinoideae</taxon>
        <taxon>Arundineae</taxon>
        <taxon>Arundo</taxon>
    </lineage>
</organism>
<sequence length="21" mass="2418">MAEQTPFPAMDEVSFQFTNKV</sequence>
<dbReference type="EMBL" id="GBRH01250980">
    <property type="protein sequence ID" value="JAD46915.1"/>
    <property type="molecule type" value="Transcribed_RNA"/>
</dbReference>